<dbReference type="eggNOG" id="COG1595">
    <property type="taxonomic scope" value="Bacteria"/>
</dbReference>
<sequence length="169" mass="19896">MNQKTFIGVVNPVKDKMYRLALRLLISKDSAEDATQEVLLKLWSRKDKIKDYANIEAFAMTVTKNYCLDQLKSKQNNNLKIVHTNYESQDRSAFDQLETNDRLKQISLILETLPEQQKLIFQLRDIEEYEYEEISKVMDMNETAIRVSLSRARKKIRIELLKKDSYGIT</sequence>
<evidence type="ECO:0000256" key="1">
    <source>
        <dbReference type="ARBA" id="ARBA00010641"/>
    </source>
</evidence>
<feature type="domain" description="RNA polymerase sigma-70 region 2" evidence="6">
    <location>
        <begin position="13"/>
        <end position="75"/>
    </location>
</feature>
<dbReference type="Pfam" id="PF08281">
    <property type="entry name" value="Sigma70_r4_2"/>
    <property type="match status" value="1"/>
</dbReference>
<dbReference type="Proteomes" id="UP000003844">
    <property type="component" value="Unassembled WGS sequence"/>
</dbReference>
<proteinExistence type="inferred from homology"/>
<dbReference type="InterPro" id="IPR013324">
    <property type="entry name" value="RNA_pol_sigma_r3/r4-like"/>
</dbReference>
<dbReference type="OrthoDB" id="795989at2"/>
<dbReference type="EMBL" id="JH594606">
    <property type="protein sequence ID" value="EHQ04130.1"/>
    <property type="molecule type" value="Genomic_DNA"/>
</dbReference>
<dbReference type="PANTHER" id="PTHR43133:SF8">
    <property type="entry name" value="RNA POLYMERASE SIGMA FACTOR HI_1459-RELATED"/>
    <property type="match status" value="1"/>
</dbReference>
<dbReference type="NCBIfam" id="TIGR02937">
    <property type="entry name" value="sigma70-ECF"/>
    <property type="match status" value="1"/>
</dbReference>
<evidence type="ECO:0000259" key="7">
    <source>
        <dbReference type="Pfam" id="PF08281"/>
    </source>
</evidence>
<dbReference type="InterPro" id="IPR013325">
    <property type="entry name" value="RNA_pol_sigma_r2"/>
</dbReference>
<dbReference type="SUPFAM" id="SSF88659">
    <property type="entry name" value="Sigma3 and sigma4 domains of RNA polymerase sigma factors"/>
    <property type="match status" value="1"/>
</dbReference>
<protein>
    <submittedName>
        <fullName evidence="8">RNA polymerase, sigma-24 subunit, ECF subfamily</fullName>
    </submittedName>
</protein>
<dbReference type="Gene3D" id="1.10.10.10">
    <property type="entry name" value="Winged helix-like DNA-binding domain superfamily/Winged helix DNA-binding domain"/>
    <property type="match status" value="1"/>
</dbReference>
<evidence type="ECO:0000256" key="4">
    <source>
        <dbReference type="ARBA" id="ARBA00023125"/>
    </source>
</evidence>
<dbReference type="PANTHER" id="PTHR43133">
    <property type="entry name" value="RNA POLYMERASE ECF-TYPE SIGMA FACTO"/>
    <property type="match status" value="1"/>
</dbReference>
<dbReference type="GO" id="GO:0016987">
    <property type="term" value="F:sigma factor activity"/>
    <property type="evidence" value="ECO:0007669"/>
    <property type="project" value="UniProtKB-KW"/>
</dbReference>
<dbReference type="Pfam" id="PF04542">
    <property type="entry name" value="Sigma70_r2"/>
    <property type="match status" value="1"/>
</dbReference>
<evidence type="ECO:0000256" key="2">
    <source>
        <dbReference type="ARBA" id="ARBA00023015"/>
    </source>
</evidence>
<evidence type="ECO:0000256" key="5">
    <source>
        <dbReference type="ARBA" id="ARBA00023163"/>
    </source>
</evidence>
<keyword evidence="9" id="KW-1185">Reference proteome</keyword>
<dbReference type="InterPro" id="IPR014284">
    <property type="entry name" value="RNA_pol_sigma-70_dom"/>
</dbReference>
<dbReference type="InterPro" id="IPR007627">
    <property type="entry name" value="RNA_pol_sigma70_r2"/>
</dbReference>
<keyword evidence="3" id="KW-0731">Sigma factor</keyword>
<keyword evidence="4" id="KW-0238">DNA-binding</keyword>
<dbReference type="InterPro" id="IPR036388">
    <property type="entry name" value="WH-like_DNA-bd_sf"/>
</dbReference>
<dbReference type="Gene3D" id="1.10.1740.10">
    <property type="match status" value="1"/>
</dbReference>
<dbReference type="RefSeq" id="WP_006990433.1">
    <property type="nucleotide sequence ID" value="NZ_JH594606.1"/>
</dbReference>
<keyword evidence="2" id="KW-0805">Transcription regulation</keyword>
<dbReference type="SUPFAM" id="SSF88946">
    <property type="entry name" value="Sigma2 domain of RNA polymerase sigma factors"/>
    <property type="match status" value="1"/>
</dbReference>
<dbReference type="STRING" id="865937.Gilli_3533"/>
<dbReference type="GO" id="GO:0003677">
    <property type="term" value="F:DNA binding"/>
    <property type="evidence" value="ECO:0007669"/>
    <property type="project" value="UniProtKB-KW"/>
</dbReference>
<dbReference type="InterPro" id="IPR013249">
    <property type="entry name" value="RNA_pol_sigma70_r4_t2"/>
</dbReference>
<name>H2BWV7_GILLR</name>
<feature type="domain" description="RNA polymerase sigma factor 70 region 4 type 2" evidence="7">
    <location>
        <begin position="105"/>
        <end position="156"/>
    </location>
</feature>
<evidence type="ECO:0000256" key="3">
    <source>
        <dbReference type="ARBA" id="ARBA00023082"/>
    </source>
</evidence>
<dbReference type="InterPro" id="IPR039425">
    <property type="entry name" value="RNA_pol_sigma-70-like"/>
</dbReference>
<keyword evidence="5" id="KW-0804">Transcription</keyword>
<dbReference type="GO" id="GO:0006352">
    <property type="term" value="P:DNA-templated transcription initiation"/>
    <property type="evidence" value="ECO:0007669"/>
    <property type="project" value="InterPro"/>
</dbReference>
<evidence type="ECO:0000313" key="8">
    <source>
        <dbReference type="EMBL" id="EHQ04130.1"/>
    </source>
</evidence>
<gene>
    <name evidence="8" type="ORF">Gilli_3533</name>
</gene>
<evidence type="ECO:0000313" key="9">
    <source>
        <dbReference type="Proteomes" id="UP000003844"/>
    </source>
</evidence>
<reference evidence="9" key="1">
    <citation type="journal article" date="2012" name="Stand. Genomic Sci.">
        <title>Genome sequence of the Antarctic rhodopsins-containing flavobacterium Gillisia limnaea type strain (R-8282(T)).</title>
        <authorList>
            <person name="Riedel T."/>
            <person name="Held B."/>
            <person name="Nolan M."/>
            <person name="Lucas S."/>
            <person name="Lapidus A."/>
            <person name="Tice H."/>
            <person name="Del Rio T.G."/>
            <person name="Cheng J.F."/>
            <person name="Han C."/>
            <person name="Tapia R."/>
            <person name="Goodwin L.A."/>
            <person name="Pitluck S."/>
            <person name="Liolios K."/>
            <person name="Mavromatis K."/>
            <person name="Pagani I."/>
            <person name="Ivanova N."/>
            <person name="Mikhailova N."/>
            <person name="Pati A."/>
            <person name="Chen A."/>
            <person name="Palaniappan K."/>
            <person name="Land M."/>
            <person name="Rohde M."/>
            <person name="Tindall B.J."/>
            <person name="Detter J.C."/>
            <person name="Goker M."/>
            <person name="Bristow J."/>
            <person name="Eisen J.A."/>
            <person name="Markowitz V."/>
            <person name="Hugenholtz P."/>
            <person name="Kyrpides N.C."/>
            <person name="Klenk H.P."/>
            <person name="Woyke T."/>
        </authorList>
    </citation>
    <scope>NUCLEOTIDE SEQUENCE [LARGE SCALE GENOMIC DNA]</scope>
    <source>
        <strain evidence="9">DSM 15749 / LMG 21470 / R-8282</strain>
    </source>
</reference>
<organism evidence="8 9">
    <name type="scientific">Gillisia limnaea (strain DSM 15749 / LMG 21470 / R-8282)</name>
    <dbReference type="NCBI Taxonomy" id="865937"/>
    <lineage>
        <taxon>Bacteria</taxon>
        <taxon>Pseudomonadati</taxon>
        <taxon>Bacteroidota</taxon>
        <taxon>Flavobacteriia</taxon>
        <taxon>Flavobacteriales</taxon>
        <taxon>Flavobacteriaceae</taxon>
        <taxon>Gillisia</taxon>
    </lineage>
</organism>
<comment type="similarity">
    <text evidence="1">Belongs to the sigma-70 factor family. ECF subfamily.</text>
</comment>
<dbReference type="HOGENOM" id="CLU_047691_4_4_10"/>
<accession>H2BWV7</accession>
<evidence type="ECO:0000259" key="6">
    <source>
        <dbReference type="Pfam" id="PF04542"/>
    </source>
</evidence>
<dbReference type="AlphaFoldDB" id="H2BWV7"/>